<dbReference type="PANTHER" id="PTHR10996:SF283">
    <property type="entry name" value="GLYOXYLATE_HYDROXYPYRUVATE REDUCTASE B"/>
    <property type="match status" value="1"/>
</dbReference>
<sequence>MKKKVLVTRRIPEAGIEILDQRYIVTVYDAETPLKKKALIKRASDCDGLLTLLTDRIDAEVIDSLPGLKGIANYAVGFDNIDIATATSRGIAVSNTPGVLTDATADLAMALIFAAGRRIVEADLFTRSGRWKGWEPTQFLGADIYGATIGIVGMGNIGKAVAVRAHGLGMKIIYQNEERVNNIEKELKAKYLHLDQLLSSADFVTLHVPLTEETRHLIGERELKMMKETAYLINTSRGKVVDESALVSALKSGEIAGAGLDVFENEPEIDRGLLKLKNAVILPHIGSATRTARTKMATMAAENLTAMLEGGKIPNLVNPEYKNLKQ</sequence>
<dbReference type="GO" id="GO:0005829">
    <property type="term" value="C:cytosol"/>
    <property type="evidence" value="ECO:0007669"/>
    <property type="project" value="TreeGrafter"/>
</dbReference>
<evidence type="ECO:0000313" key="7">
    <source>
        <dbReference type="EMBL" id="MBN1574503.1"/>
    </source>
</evidence>
<evidence type="ECO:0000259" key="5">
    <source>
        <dbReference type="Pfam" id="PF00389"/>
    </source>
</evidence>
<dbReference type="GO" id="GO:0016618">
    <property type="term" value="F:hydroxypyruvate reductase [NAD(P)H] activity"/>
    <property type="evidence" value="ECO:0007669"/>
    <property type="project" value="TreeGrafter"/>
</dbReference>
<dbReference type="Pfam" id="PF02826">
    <property type="entry name" value="2-Hacid_dh_C"/>
    <property type="match status" value="1"/>
</dbReference>
<dbReference type="AlphaFoldDB" id="A0A9D8PR66"/>
<dbReference type="Pfam" id="PF00389">
    <property type="entry name" value="2-Hacid_dh"/>
    <property type="match status" value="1"/>
</dbReference>
<dbReference type="CDD" id="cd05301">
    <property type="entry name" value="GDH"/>
    <property type="match status" value="1"/>
</dbReference>
<dbReference type="GO" id="GO:0051287">
    <property type="term" value="F:NAD binding"/>
    <property type="evidence" value="ECO:0007669"/>
    <property type="project" value="InterPro"/>
</dbReference>
<dbReference type="InterPro" id="IPR006140">
    <property type="entry name" value="D-isomer_DH_NAD-bd"/>
</dbReference>
<feature type="domain" description="D-isomer specific 2-hydroxyacid dehydrogenase catalytic" evidence="5">
    <location>
        <begin position="5"/>
        <end position="318"/>
    </location>
</feature>
<dbReference type="InterPro" id="IPR006139">
    <property type="entry name" value="D-isomer_2_OHA_DH_cat_dom"/>
</dbReference>
<dbReference type="PROSITE" id="PS00671">
    <property type="entry name" value="D_2_HYDROXYACID_DH_3"/>
    <property type="match status" value="1"/>
</dbReference>
<gene>
    <name evidence="7" type="ORF">JW984_15005</name>
</gene>
<dbReference type="PROSITE" id="PS00670">
    <property type="entry name" value="D_2_HYDROXYACID_DH_2"/>
    <property type="match status" value="1"/>
</dbReference>
<evidence type="ECO:0000256" key="3">
    <source>
        <dbReference type="ARBA" id="ARBA00023027"/>
    </source>
</evidence>
<evidence type="ECO:0000256" key="1">
    <source>
        <dbReference type="ARBA" id="ARBA00005854"/>
    </source>
</evidence>
<dbReference type="EMBL" id="JAFGIX010000081">
    <property type="protein sequence ID" value="MBN1574503.1"/>
    <property type="molecule type" value="Genomic_DNA"/>
</dbReference>
<proteinExistence type="inferred from homology"/>
<evidence type="ECO:0000256" key="4">
    <source>
        <dbReference type="RuleBase" id="RU003719"/>
    </source>
</evidence>
<reference evidence="7" key="2">
    <citation type="submission" date="2021-01" db="EMBL/GenBank/DDBJ databases">
        <authorList>
            <person name="Hahn C.R."/>
            <person name="Youssef N.H."/>
            <person name="Elshahed M."/>
        </authorList>
    </citation>
    <scope>NUCLEOTIDE SEQUENCE</scope>
    <source>
        <strain evidence="7">Zod_Metabat.24</strain>
    </source>
</reference>
<dbReference type="InterPro" id="IPR036291">
    <property type="entry name" value="NAD(P)-bd_dom_sf"/>
</dbReference>
<dbReference type="PANTHER" id="PTHR10996">
    <property type="entry name" value="2-HYDROXYACID DEHYDROGENASE-RELATED"/>
    <property type="match status" value="1"/>
</dbReference>
<evidence type="ECO:0000313" key="8">
    <source>
        <dbReference type="Proteomes" id="UP000809273"/>
    </source>
</evidence>
<organism evidence="7 8">
    <name type="scientific">Candidatus Zymogenus saltonus</name>
    <dbReference type="NCBI Taxonomy" id="2844893"/>
    <lineage>
        <taxon>Bacteria</taxon>
        <taxon>Deltaproteobacteria</taxon>
        <taxon>Candidatus Zymogenia</taxon>
        <taxon>Candidatus Zymogeniales</taxon>
        <taxon>Candidatus Zymogenaceae</taxon>
        <taxon>Candidatus Zymogenus</taxon>
    </lineage>
</organism>
<dbReference type="Proteomes" id="UP000809273">
    <property type="component" value="Unassembled WGS sequence"/>
</dbReference>
<evidence type="ECO:0000259" key="6">
    <source>
        <dbReference type="Pfam" id="PF02826"/>
    </source>
</evidence>
<comment type="similarity">
    <text evidence="1 4">Belongs to the D-isomer specific 2-hydroxyacid dehydrogenase family.</text>
</comment>
<keyword evidence="2 4" id="KW-0560">Oxidoreductase</keyword>
<feature type="domain" description="D-isomer specific 2-hydroxyacid dehydrogenase NAD-binding" evidence="6">
    <location>
        <begin position="109"/>
        <end position="286"/>
    </location>
</feature>
<protein>
    <submittedName>
        <fullName evidence="7">D-glycerate dehydrogenase</fullName>
    </submittedName>
</protein>
<reference evidence="7" key="1">
    <citation type="journal article" date="2021" name="Environ. Microbiol.">
        <title>Genomic characterization of three novel Desulfobacterota classes expand the metabolic and phylogenetic diversity of the phylum.</title>
        <authorList>
            <person name="Murphy C.L."/>
            <person name="Biggerstaff J."/>
            <person name="Eichhorn A."/>
            <person name="Ewing E."/>
            <person name="Shahan R."/>
            <person name="Soriano D."/>
            <person name="Stewart S."/>
            <person name="VanMol K."/>
            <person name="Walker R."/>
            <person name="Walters P."/>
            <person name="Elshahed M.S."/>
            <person name="Youssef N.H."/>
        </authorList>
    </citation>
    <scope>NUCLEOTIDE SEQUENCE</scope>
    <source>
        <strain evidence="7">Zod_Metabat.24</strain>
    </source>
</reference>
<keyword evidence="3" id="KW-0520">NAD</keyword>
<dbReference type="GO" id="GO:0030267">
    <property type="term" value="F:glyoxylate reductase (NADPH) activity"/>
    <property type="evidence" value="ECO:0007669"/>
    <property type="project" value="TreeGrafter"/>
</dbReference>
<dbReference type="InterPro" id="IPR029753">
    <property type="entry name" value="D-isomer_DH_CS"/>
</dbReference>
<dbReference type="Gene3D" id="3.40.50.720">
    <property type="entry name" value="NAD(P)-binding Rossmann-like Domain"/>
    <property type="match status" value="2"/>
</dbReference>
<accession>A0A9D8PR66</accession>
<dbReference type="InterPro" id="IPR050223">
    <property type="entry name" value="D-isomer_2-hydroxyacid_DH"/>
</dbReference>
<dbReference type="SUPFAM" id="SSF51735">
    <property type="entry name" value="NAD(P)-binding Rossmann-fold domains"/>
    <property type="match status" value="1"/>
</dbReference>
<dbReference type="SUPFAM" id="SSF52283">
    <property type="entry name" value="Formate/glycerate dehydrogenase catalytic domain-like"/>
    <property type="match status" value="1"/>
</dbReference>
<dbReference type="FunFam" id="3.40.50.720:FF:000203">
    <property type="entry name" value="D-3-phosphoglycerate dehydrogenase (SerA)"/>
    <property type="match status" value="1"/>
</dbReference>
<comment type="caution">
    <text evidence="7">The sequence shown here is derived from an EMBL/GenBank/DDBJ whole genome shotgun (WGS) entry which is preliminary data.</text>
</comment>
<name>A0A9D8PR66_9DELT</name>
<evidence type="ECO:0000256" key="2">
    <source>
        <dbReference type="ARBA" id="ARBA00023002"/>
    </source>
</evidence>